<gene>
    <name evidence="8" type="ORF">ACFPA8_15985</name>
</gene>
<dbReference type="RefSeq" id="WP_386448744.1">
    <property type="nucleotide sequence ID" value="NZ_JBHSFH010000007.1"/>
</dbReference>
<sequence>MGYTLPGWVDEILDFIGINFPNVDEDDYREMADALREFAGDFEGKGGDAHAAITRVLSGSEGWAKDALEGHWSKVKASHLDEVPKIAKGFAEGLDLLAEIIFGMKRKAEIELGVMAASIGIAIGAAFLTGGLSALIGAAQTAAMRQLIKEIIDEAAERIVSEVVAKLSEPVTDKFNKIVEDAILDLADDALSLPPGAGSGAPALPSGSGGQGSGTGMQINSATGDGGMQLNSAGGGGGGGKMKIDPDEHDSGAAKLERVGSDMQTNATKALGRARTAHGRAKGKGEVLTQVVDEVAEGALGAAEKVVKRVGKHVAETAPRNLKLQAKRHRDNERGIVDDLTKIGDGKDGGRPSGDGGKPSDVRPASLKNSTSDADLTGRPTPTRPCANDPVDVASGELLHTETDLELPGVLPLTISRTHLSSYRYGQFFGPSWASTLDERLETTVNGVVWAREDGSLLHYEELPVAGSADPVHPVAGPRLPLTHAGVGALGEATYEISDPRTGVVRTFCDSLSGSGWLWLRWVSDRNGNEISFSRLEDGTPTSVEHSGGYTVRVRADGGRISSLSVVTSGVATDVMAYRYQGGGNVTHVINAAGEALEFTYDDLGRMSSWTDRNDSTFRYEYDQADRVVRTIGPDGVLSSRFEYDRALRTTRYVNSQGAVTTYRFDSRYQIAAETDALGNIWAREWDEHGNLLQQTDPLGNVTRFDYDDQYNRTAVHLPGGGVSTATYDAFSRPLESCSPGGATVRRSYDDAGNLASVTGPDGGTVHFTYDRTGAVASVTDPLGNTVNYRNDRAGLPVESRGFDGAVTRIERDAFGRPIAATDALGAVTRMEWTTDGHLAARVDPLGHREEWTWDGEGNCRTYTDAKGSTTELEYTHFDKIAARRTPDGARYEFTYDTELRLRRVTGPTGATWEYEHDAVGRLIRERDFDARVETFTYDACGWLVSRNRPTGETLTFLRDETGNIVTKDAAGVLTQYRYDADGRLAEASTPTSTLRYKRDAAGRVLTETVDGRTSQYRYDALGRRIERATPTGATSRQSFDAAGNRTRLDVGDWHLDFTHDRIGREITRMCGRTAMTSQWDPAGRLAGQTTAIPGRILSNRDYAYRADGHLTGVTDVLTGGTESIDLDVLGRPLAVDADDWQERYAYDQAGNQTEGDWRRTPVADPAASGPRQYEGTKLLGAGRIRYDYDAAGRTVLRQKTRLSRKPDTWRYEWDAEDRLMACTTPDGTRWTYRYDPLGRRTAKHRMADDGRTTAETLRFTWDGTRLTEQHDERTGTTLTWDFEGHRPLTQYERRHLPQGEVDARFFAMTTDLVGAPSALVSPEGEVAWRGKATTWGTTGWERSSTAYTPLRFPGQYDDPETGLHHNYFRHYDPETGRYVSPDPLGLAPAPNPVAYVTNPQTLTDTFGLAPCNLDHYAHGGSVRYHGLDEHGRPTGVSASVSKDMLNKGSEAGRSSPPGWRGDGNAFNEARGHLLADRLGGAGKGHMAKHNLVTQTNNPTNSPQQRDWIEQKVYDAVSKNDEVVQYEIRPIYEGANPIPIRLEFEAHGSNGFFLKDKLDNPAAGVRTAVT</sequence>
<accession>A0ABV9A6W4</accession>
<dbReference type="InterPro" id="IPR057746">
    <property type="entry name" value="CpnT-like_N"/>
</dbReference>
<evidence type="ECO:0000259" key="6">
    <source>
        <dbReference type="Pfam" id="PF25023"/>
    </source>
</evidence>
<feature type="domain" description="Teneurin-like YD-shell" evidence="6">
    <location>
        <begin position="913"/>
        <end position="1035"/>
    </location>
</feature>
<proteinExistence type="predicted"/>
<name>A0ABV9A6W4_9ACTN</name>
<dbReference type="InterPro" id="IPR050708">
    <property type="entry name" value="T6SS_VgrG/RHS"/>
</dbReference>
<evidence type="ECO:0000313" key="9">
    <source>
        <dbReference type="Proteomes" id="UP001595997"/>
    </source>
</evidence>
<evidence type="ECO:0000313" key="8">
    <source>
        <dbReference type="EMBL" id="MFC4495629.1"/>
    </source>
</evidence>
<dbReference type="Proteomes" id="UP001595997">
    <property type="component" value="Unassembled WGS sequence"/>
</dbReference>
<dbReference type="Gene3D" id="3.40.570.10">
    <property type="entry name" value="Extracellular Endonuclease, subunit A"/>
    <property type="match status" value="1"/>
</dbReference>
<dbReference type="InterPro" id="IPR022385">
    <property type="entry name" value="Rhs_assc_core"/>
</dbReference>
<keyword evidence="1" id="KW-0677">Repeat</keyword>
<evidence type="ECO:0000259" key="5">
    <source>
        <dbReference type="Pfam" id="PF20148"/>
    </source>
</evidence>
<dbReference type="InterPro" id="IPR044927">
    <property type="entry name" value="Endonuclea_NS_2"/>
</dbReference>
<dbReference type="InterPro" id="IPR056823">
    <property type="entry name" value="TEN-like_YD-shell"/>
</dbReference>
<evidence type="ECO:0000259" key="4">
    <source>
        <dbReference type="Pfam" id="PF13930"/>
    </source>
</evidence>
<reference evidence="9" key="1">
    <citation type="journal article" date="2019" name="Int. J. Syst. Evol. Microbiol.">
        <title>The Global Catalogue of Microorganisms (GCM) 10K type strain sequencing project: providing services to taxonomists for standard genome sequencing and annotation.</title>
        <authorList>
            <consortium name="The Broad Institute Genomics Platform"/>
            <consortium name="The Broad Institute Genome Sequencing Center for Infectious Disease"/>
            <person name="Wu L."/>
            <person name="Ma J."/>
        </authorList>
    </citation>
    <scope>NUCLEOTIDE SEQUENCE [LARGE SCALE GENOMIC DNA]</scope>
    <source>
        <strain evidence="9">CGMCC 4.7357</strain>
    </source>
</reference>
<comment type="caution">
    <text evidence="8">The sequence shown here is derived from an EMBL/GenBank/DDBJ whole genome shotgun (WGS) entry which is preliminary data.</text>
</comment>
<dbReference type="Gene3D" id="2.180.10.10">
    <property type="entry name" value="RHS repeat-associated core"/>
    <property type="match status" value="3"/>
</dbReference>
<dbReference type="PANTHER" id="PTHR32305">
    <property type="match status" value="1"/>
</dbReference>
<dbReference type="NCBIfam" id="TIGR01643">
    <property type="entry name" value="YD_repeat_2x"/>
    <property type="match status" value="9"/>
</dbReference>
<feature type="domain" description="Type VII secretion system protein EssD-like" evidence="4">
    <location>
        <begin position="1422"/>
        <end position="1546"/>
    </location>
</feature>
<feature type="compositionally biased region" description="Basic and acidic residues" evidence="2">
    <location>
        <begin position="330"/>
        <end position="350"/>
    </location>
</feature>
<protein>
    <submittedName>
        <fullName evidence="8">DUF6531 domain-containing protein</fullName>
    </submittedName>
</protein>
<keyword evidence="9" id="KW-1185">Reference proteome</keyword>
<dbReference type="Pfam" id="PF13930">
    <property type="entry name" value="Endonuclea_NS_2"/>
    <property type="match status" value="1"/>
</dbReference>
<dbReference type="Pfam" id="PF05593">
    <property type="entry name" value="RHS_repeat"/>
    <property type="match status" value="3"/>
</dbReference>
<evidence type="ECO:0000256" key="3">
    <source>
        <dbReference type="SAM" id="Phobius"/>
    </source>
</evidence>
<dbReference type="InterPro" id="IPR031325">
    <property type="entry name" value="RHS_repeat"/>
</dbReference>
<dbReference type="InterPro" id="IPR044929">
    <property type="entry name" value="DNA/RNA_non-sp_Endonuclease_sf"/>
</dbReference>
<feature type="domain" description="Teneurin-like YD-shell" evidence="6">
    <location>
        <begin position="1141"/>
        <end position="1383"/>
    </location>
</feature>
<dbReference type="InterPro" id="IPR045351">
    <property type="entry name" value="DUF6531"/>
</dbReference>
<feature type="region of interest" description="Disordered" evidence="2">
    <location>
        <begin position="196"/>
        <end position="284"/>
    </location>
</feature>
<evidence type="ECO:0000256" key="2">
    <source>
        <dbReference type="SAM" id="MobiDB-lite"/>
    </source>
</evidence>
<feature type="compositionally biased region" description="Basic and acidic residues" evidence="2">
    <location>
        <begin position="242"/>
        <end position="260"/>
    </location>
</feature>
<dbReference type="EMBL" id="JBHSFH010000007">
    <property type="protein sequence ID" value="MFC4495629.1"/>
    <property type="molecule type" value="Genomic_DNA"/>
</dbReference>
<dbReference type="InterPro" id="IPR006530">
    <property type="entry name" value="YD"/>
</dbReference>
<feature type="domain" description="Outer membrane channel protein CpnT-like N-terminal" evidence="7">
    <location>
        <begin position="14"/>
        <end position="142"/>
    </location>
</feature>
<feature type="transmembrane region" description="Helical" evidence="3">
    <location>
        <begin position="112"/>
        <end position="136"/>
    </location>
</feature>
<dbReference type="Pfam" id="PF25023">
    <property type="entry name" value="TEN_YD-shell"/>
    <property type="match status" value="2"/>
</dbReference>
<evidence type="ECO:0000259" key="7">
    <source>
        <dbReference type="Pfam" id="PF25547"/>
    </source>
</evidence>
<feature type="domain" description="DUF6531" evidence="5">
    <location>
        <begin position="389"/>
        <end position="460"/>
    </location>
</feature>
<dbReference type="NCBIfam" id="TIGR03696">
    <property type="entry name" value="Rhs_assc_core"/>
    <property type="match status" value="1"/>
</dbReference>
<feature type="region of interest" description="Disordered" evidence="2">
    <location>
        <begin position="326"/>
        <end position="391"/>
    </location>
</feature>
<dbReference type="Pfam" id="PF25547">
    <property type="entry name" value="WXG100_2"/>
    <property type="match status" value="1"/>
</dbReference>
<dbReference type="PANTHER" id="PTHR32305:SF15">
    <property type="entry name" value="PROTEIN RHSA-RELATED"/>
    <property type="match status" value="1"/>
</dbReference>
<keyword evidence="3" id="KW-1133">Transmembrane helix</keyword>
<keyword evidence="3" id="KW-0812">Transmembrane</keyword>
<keyword evidence="3" id="KW-0472">Membrane</keyword>
<organism evidence="8 9">
    <name type="scientific">Streptomyces ovatisporus</name>
    <dbReference type="NCBI Taxonomy" id="1128682"/>
    <lineage>
        <taxon>Bacteria</taxon>
        <taxon>Bacillati</taxon>
        <taxon>Actinomycetota</taxon>
        <taxon>Actinomycetes</taxon>
        <taxon>Kitasatosporales</taxon>
        <taxon>Streptomycetaceae</taxon>
        <taxon>Streptomyces</taxon>
    </lineage>
</organism>
<feature type="compositionally biased region" description="Low complexity" evidence="2">
    <location>
        <begin position="196"/>
        <end position="206"/>
    </location>
</feature>
<evidence type="ECO:0000256" key="1">
    <source>
        <dbReference type="ARBA" id="ARBA00022737"/>
    </source>
</evidence>
<dbReference type="Pfam" id="PF20148">
    <property type="entry name" value="DUF6531"/>
    <property type="match status" value="1"/>
</dbReference>
<feature type="region of interest" description="Disordered" evidence="2">
    <location>
        <begin position="1446"/>
        <end position="1467"/>
    </location>
</feature>